<protein>
    <recommendedName>
        <fullName evidence="1">BTB domain-containing protein</fullName>
    </recommendedName>
</protein>
<sequence>MPRAKTKKADARFYLPPRGRLAEAPFDHCMSGQKVCIRTSDDVLFQVHGPILVLASSLFKKTLATAGDEGESLGAISYITVSEDSTTFGRFLRFFYPSTFPPVLKSFDGISAVFNTIAKYEMTNTSLIENLANSLLDLIKPNPGQPNATAFRVLALLYRHRNSVPADIVVKAAKFVLLSPYDSLPPPVQVCPELECLSASELTELLIYHRRVSDSISTRIPMFKGWKAPKWSSSSLLLRYNFQVVLAQSPRTGSTATIDKIDLANIFRYLRREYYKHVPYACSLPIPGALLDEVDFDACSACGHRMCPSLLKALNGIVKDEIESAVCQVGSYRYLDI</sequence>
<reference evidence="2 3" key="1">
    <citation type="submission" date="2024-05" db="EMBL/GenBank/DDBJ databases">
        <title>A draft genome resource for the thread blight pathogen Marasmius tenuissimus strain MS-2.</title>
        <authorList>
            <person name="Yulfo-Soto G.E."/>
            <person name="Baruah I.K."/>
            <person name="Amoako-Attah I."/>
            <person name="Bukari Y."/>
            <person name="Meinhardt L.W."/>
            <person name="Bailey B.A."/>
            <person name="Cohen S.P."/>
        </authorList>
    </citation>
    <scope>NUCLEOTIDE SEQUENCE [LARGE SCALE GENOMIC DNA]</scope>
    <source>
        <strain evidence="2 3">MS-2</strain>
    </source>
</reference>
<comment type="caution">
    <text evidence="2">The sequence shown here is derived from an EMBL/GenBank/DDBJ whole genome shotgun (WGS) entry which is preliminary data.</text>
</comment>
<feature type="domain" description="BTB" evidence="1">
    <location>
        <begin position="33"/>
        <end position="96"/>
    </location>
</feature>
<dbReference type="InterPro" id="IPR000210">
    <property type="entry name" value="BTB/POZ_dom"/>
</dbReference>
<dbReference type="PROSITE" id="PS50097">
    <property type="entry name" value="BTB"/>
    <property type="match status" value="1"/>
</dbReference>
<accession>A0ABR2ZCG5</accession>
<proteinExistence type="predicted"/>
<dbReference type="EMBL" id="JBBXMP010000264">
    <property type="protein sequence ID" value="KAL0058909.1"/>
    <property type="molecule type" value="Genomic_DNA"/>
</dbReference>
<gene>
    <name evidence="2" type="ORF">AAF712_014391</name>
</gene>
<evidence type="ECO:0000313" key="3">
    <source>
        <dbReference type="Proteomes" id="UP001437256"/>
    </source>
</evidence>
<organism evidence="2 3">
    <name type="scientific">Marasmius tenuissimus</name>
    <dbReference type="NCBI Taxonomy" id="585030"/>
    <lineage>
        <taxon>Eukaryota</taxon>
        <taxon>Fungi</taxon>
        <taxon>Dikarya</taxon>
        <taxon>Basidiomycota</taxon>
        <taxon>Agaricomycotina</taxon>
        <taxon>Agaricomycetes</taxon>
        <taxon>Agaricomycetidae</taxon>
        <taxon>Agaricales</taxon>
        <taxon>Marasmiineae</taxon>
        <taxon>Marasmiaceae</taxon>
        <taxon>Marasmius</taxon>
    </lineage>
</organism>
<dbReference type="Proteomes" id="UP001437256">
    <property type="component" value="Unassembled WGS sequence"/>
</dbReference>
<evidence type="ECO:0000313" key="2">
    <source>
        <dbReference type="EMBL" id="KAL0058909.1"/>
    </source>
</evidence>
<keyword evidence="3" id="KW-1185">Reference proteome</keyword>
<evidence type="ECO:0000259" key="1">
    <source>
        <dbReference type="PROSITE" id="PS50097"/>
    </source>
</evidence>
<name>A0ABR2ZCG5_9AGAR</name>